<dbReference type="InParanoid" id="A0A2I4AXU6"/>
<dbReference type="GeneID" id="106515185"/>
<keyword evidence="2" id="KW-0732">Signal</keyword>
<protein>
    <submittedName>
        <fullName evidence="5">Lymphocyte antigen 75</fullName>
    </submittedName>
</protein>
<reference evidence="5" key="1">
    <citation type="submission" date="2025-08" db="UniProtKB">
        <authorList>
            <consortium name="RefSeq"/>
        </authorList>
    </citation>
    <scope>IDENTIFICATION</scope>
    <source>
        <strain evidence="5">Quisiro</strain>
        <tissue evidence="5">Liver</tissue>
    </source>
</reference>
<evidence type="ECO:0000256" key="2">
    <source>
        <dbReference type="SAM" id="SignalP"/>
    </source>
</evidence>
<dbReference type="PANTHER" id="PTHR45784:SF8">
    <property type="entry name" value="C-TYPE MANNOSE RECEPTOR 2-RELATED"/>
    <property type="match status" value="1"/>
</dbReference>
<dbReference type="Proteomes" id="UP000192220">
    <property type="component" value="Unplaced"/>
</dbReference>
<feature type="domain" description="C-type lectin" evidence="3">
    <location>
        <begin position="128"/>
        <end position="246"/>
    </location>
</feature>
<evidence type="ECO:0000256" key="1">
    <source>
        <dbReference type="ARBA" id="ARBA00023157"/>
    </source>
</evidence>
<feature type="domain" description="C-type lectin" evidence="3">
    <location>
        <begin position="21"/>
        <end position="133"/>
    </location>
</feature>
<dbReference type="Gene3D" id="3.10.100.10">
    <property type="entry name" value="Mannose-Binding Protein A, subunit A"/>
    <property type="match status" value="2"/>
</dbReference>
<evidence type="ECO:0000313" key="5">
    <source>
        <dbReference type="RefSeq" id="XP_013860300.1"/>
    </source>
</evidence>
<dbReference type="InterPro" id="IPR001304">
    <property type="entry name" value="C-type_lectin-like"/>
</dbReference>
<evidence type="ECO:0000259" key="3">
    <source>
        <dbReference type="PROSITE" id="PS50041"/>
    </source>
</evidence>
<dbReference type="Pfam" id="PF00059">
    <property type="entry name" value="Lectin_C"/>
    <property type="match status" value="1"/>
</dbReference>
<dbReference type="RefSeq" id="XP_013860300.1">
    <property type="nucleotide sequence ID" value="XM_014004846.1"/>
</dbReference>
<dbReference type="OrthoDB" id="5858677at2759"/>
<sequence>MEKIVFSVIVLTGVCCLSTKHIFHDESDKTWEKARAHCRAYHNDLSRLSNGLEEELFKESVGLNKEGWIGIYWDQSIKSFVWSGGEKVTDFSKLGLPNTIDINDPPHLADNILWNNNGWHWENGAGGRKFFCFSLTLVQEEKTWEEALELCRMNHNNLSSLLSDTDVRLATNEMNYTHNTEPVWIGLRYLADEWLWVNGDHLNYKSWSQEGDQDHRCPVKHRCGALTKRGVWESRDCQEKLWFMCG</sequence>
<dbReference type="InterPro" id="IPR016186">
    <property type="entry name" value="C-type_lectin-like/link_sf"/>
</dbReference>
<gene>
    <name evidence="5" type="primary">LOC106515185</name>
</gene>
<dbReference type="InterPro" id="IPR018378">
    <property type="entry name" value="C-type_lectin_CS"/>
</dbReference>
<dbReference type="InterPro" id="IPR016187">
    <property type="entry name" value="CTDL_fold"/>
</dbReference>
<dbReference type="AlphaFoldDB" id="A0A2I4AXU6"/>
<keyword evidence="1" id="KW-1015">Disulfide bond</keyword>
<name>A0A2I4AXU6_AUSLI</name>
<organism evidence="4 5">
    <name type="scientific">Austrofundulus limnaeus</name>
    <name type="common">Annual killifish</name>
    <dbReference type="NCBI Taxonomy" id="52670"/>
    <lineage>
        <taxon>Eukaryota</taxon>
        <taxon>Metazoa</taxon>
        <taxon>Chordata</taxon>
        <taxon>Craniata</taxon>
        <taxon>Vertebrata</taxon>
        <taxon>Euteleostomi</taxon>
        <taxon>Actinopterygii</taxon>
        <taxon>Neopterygii</taxon>
        <taxon>Teleostei</taxon>
        <taxon>Neoteleostei</taxon>
        <taxon>Acanthomorphata</taxon>
        <taxon>Ovalentaria</taxon>
        <taxon>Atherinomorphae</taxon>
        <taxon>Cyprinodontiformes</taxon>
        <taxon>Rivulidae</taxon>
        <taxon>Austrofundulus</taxon>
    </lineage>
</organism>
<dbReference type="PROSITE" id="PS50041">
    <property type="entry name" value="C_TYPE_LECTIN_2"/>
    <property type="match status" value="2"/>
</dbReference>
<accession>A0A2I4AXU6</accession>
<evidence type="ECO:0000313" key="4">
    <source>
        <dbReference type="Proteomes" id="UP000192220"/>
    </source>
</evidence>
<feature type="chain" id="PRO_5014127052" evidence="2">
    <location>
        <begin position="17"/>
        <end position="246"/>
    </location>
</feature>
<dbReference type="SUPFAM" id="SSF56436">
    <property type="entry name" value="C-type lectin-like"/>
    <property type="match status" value="2"/>
</dbReference>
<dbReference type="PROSITE" id="PS00615">
    <property type="entry name" value="C_TYPE_LECTIN_1"/>
    <property type="match status" value="1"/>
</dbReference>
<proteinExistence type="predicted"/>
<keyword evidence="4" id="KW-1185">Reference proteome</keyword>
<dbReference type="PANTHER" id="PTHR45784">
    <property type="entry name" value="C-TYPE LECTIN DOMAIN FAMILY 20 MEMBER A-RELATED"/>
    <property type="match status" value="1"/>
</dbReference>
<dbReference type="CDD" id="cd00037">
    <property type="entry name" value="CLECT"/>
    <property type="match status" value="1"/>
</dbReference>
<dbReference type="SMART" id="SM00034">
    <property type="entry name" value="CLECT"/>
    <property type="match status" value="1"/>
</dbReference>
<dbReference type="KEGG" id="alim:106515185"/>
<feature type="signal peptide" evidence="2">
    <location>
        <begin position="1"/>
        <end position="16"/>
    </location>
</feature>